<evidence type="ECO:0000256" key="1">
    <source>
        <dbReference type="ARBA" id="ARBA00023235"/>
    </source>
</evidence>
<dbReference type="GO" id="GO:0006635">
    <property type="term" value="P:fatty acid beta-oxidation"/>
    <property type="evidence" value="ECO:0007669"/>
    <property type="project" value="TreeGrafter"/>
</dbReference>
<dbReference type="CDD" id="cd06558">
    <property type="entry name" value="crotonase-like"/>
    <property type="match status" value="1"/>
</dbReference>
<dbReference type="GO" id="GO:0016829">
    <property type="term" value="F:lyase activity"/>
    <property type="evidence" value="ECO:0007669"/>
    <property type="project" value="UniProtKB-KW"/>
</dbReference>
<dbReference type="GO" id="GO:0005777">
    <property type="term" value="C:peroxisome"/>
    <property type="evidence" value="ECO:0007669"/>
    <property type="project" value="TreeGrafter"/>
</dbReference>
<evidence type="ECO:0000313" key="5">
    <source>
        <dbReference type="Proteomes" id="UP001206925"/>
    </source>
</evidence>
<dbReference type="InterPro" id="IPR029045">
    <property type="entry name" value="ClpP/crotonase-like_dom_sf"/>
</dbReference>
<dbReference type="GO" id="GO:0003857">
    <property type="term" value="F:(3S)-3-hydroxyacyl-CoA dehydrogenase (NAD+) activity"/>
    <property type="evidence" value="ECO:0007669"/>
    <property type="project" value="TreeGrafter"/>
</dbReference>
<evidence type="ECO:0000256" key="2">
    <source>
        <dbReference type="ARBA" id="ARBA00023239"/>
    </source>
</evidence>
<evidence type="ECO:0008006" key="6">
    <source>
        <dbReference type="Google" id="ProtNLM"/>
    </source>
</evidence>
<proteinExistence type="predicted"/>
<accession>A0AAD5CNB5</accession>
<dbReference type="GO" id="GO:0016853">
    <property type="term" value="F:isomerase activity"/>
    <property type="evidence" value="ECO:0007669"/>
    <property type="project" value="UniProtKB-KW"/>
</dbReference>
<dbReference type="PANTHER" id="PTHR23309">
    <property type="entry name" value="3-HYDROXYACYL-COA DEHYROGENASE"/>
    <property type="match status" value="1"/>
</dbReference>
<dbReference type="EMBL" id="JAMZMK010007447">
    <property type="protein sequence ID" value="KAI7744772.1"/>
    <property type="molecule type" value="Genomic_DNA"/>
</dbReference>
<dbReference type="Pfam" id="PF00378">
    <property type="entry name" value="ECH_1"/>
    <property type="match status" value="1"/>
</dbReference>
<evidence type="ECO:0000313" key="4">
    <source>
        <dbReference type="EMBL" id="KAI7744772.1"/>
    </source>
</evidence>
<keyword evidence="5" id="KW-1185">Reference proteome</keyword>
<dbReference type="Proteomes" id="UP001206925">
    <property type="component" value="Unassembled WGS sequence"/>
</dbReference>
<gene>
    <name evidence="4" type="ORF">M8C21_016907</name>
</gene>
<organism evidence="4 5">
    <name type="scientific">Ambrosia artemisiifolia</name>
    <name type="common">Common ragweed</name>
    <dbReference type="NCBI Taxonomy" id="4212"/>
    <lineage>
        <taxon>Eukaryota</taxon>
        <taxon>Viridiplantae</taxon>
        <taxon>Streptophyta</taxon>
        <taxon>Embryophyta</taxon>
        <taxon>Tracheophyta</taxon>
        <taxon>Spermatophyta</taxon>
        <taxon>Magnoliopsida</taxon>
        <taxon>eudicotyledons</taxon>
        <taxon>Gunneridae</taxon>
        <taxon>Pentapetalae</taxon>
        <taxon>asterids</taxon>
        <taxon>campanulids</taxon>
        <taxon>Asterales</taxon>
        <taxon>Asteraceae</taxon>
        <taxon>Asteroideae</taxon>
        <taxon>Heliantheae alliance</taxon>
        <taxon>Heliantheae</taxon>
        <taxon>Ambrosia</taxon>
    </lineage>
</organism>
<keyword evidence="1" id="KW-0413">Isomerase</keyword>
<dbReference type="InterPro" id="IPR001753">
    <property type="entry name" value="Enoyl-CoA_hydra/iso"/>
</dbReference>
<keyword evidence="3" id="KW-0511">Multifunctional enzyme</keyword>
<reference evidence="4" key="1">
    <citation type="submission" date="2022-06" db="EMBL/GenBank/DDBJ databases">
        <title>Uncovering the hologenomic basis of an extraordinary plant invasion.</title>
        <authorList>
            <person name="Bieker V.C."/>
            <person name="Martin M.D."/>
            <person name="Gilbert T."/>
            <person name="Hodgins K."/>
            <person name="Battlay P."/>
            <person name="Petersen B."/>
            <person name="Wilson J."/>
        </authorList>
    </citation>
    <scope>NUCLEOTIDE SEQUENCE</scope>
    <source>
        <strain evidence="4">AA19_3_7</strain>
        <tissue evidence="4">Leaf</tissue>
    </source>
</reference>
<name>A0AAD5CNB5_AMBAR</name>
<dbReference type="PANTHER" id="PTHR23309:SF9">
    <property type="entry name" value="PEROXISOMAL FATTY ACID BETA-OXIDATION MULTIFUNCTIONAL PROTEIN MFP2"/>
    <property type="match status" value="1"/>
</dbReference>
<protein>
    <recommendedName>
        <fullName evidence="6">Enoyl-CoA hydratase/isomerase family protein</fullName>
    </recommendedName>
</protein>
<dbReference type="Gene3D" id="3.90.226.10">
    <property type="entry name" value="2-enoyl-CoA Hydratase, Chain A, domain 1"/>
    <property type="match status" value="2"/>
</dbReference>
<dbReference type="AlphaFoldDB" id="A0AAD5CNB5"/>
<sequence length="268" mass="28344">MGGTTTFSVGSDGVAIITINNPPVNSLNSVVLKSLTENFDQALQKDAVKAIVVTGAKGKFSAGYDMNAIDELQEGKAGMQLVHTLSDIMETARKPSVAAINGPALGAGLEVAMFGIIPGGGGTQRLPRLAGLPKAIEMMLKSKPVHGEEAHKFGLVDAIVSEDELLEKARQMALDILASGKPLVSSLKKADKIEPLGKAREILNQARGQAPNLQHIKACLDVIEEGIVWGPDVGLSKEREVFQILLKSDTCKSLVNDFIAQGSARKVQ</sequence>
<dbReference type="SUPFAM" id="SSF52096">
    <property type="entry name" value="ClpP/crotonase"/>
    <property type="match status" value="1"/>
</dbReference>
<keyword evidence="2" id="KW-0456">Lyase</keyword>
<evidence type="ECO:0000256" key="3">
    <source>
        <dbReference type="ARBA" id="ARBA00023268"/>
    </source>
</evidence>
<comment type="caution">
    <text evidence="4">The sequence shown here is derived from an EMBL/GenBank/DDBJ whole genome shotgun (WGS) entry which is preliminary data.</text>
</comment>